<dbReference type="InterPro" id="IPR024037">
    <property type="entry name" value="Alt_ATP_synth_F1_esu"/>
</dbReference>
<dbReference type="HAMAP" id="MF_00530">
    <property type="entry name" value="ATP_synth_epsil_bac"/>
    <property type="match status" value="1"/>
</dbReference>
<dbReference type="RefSeq" id="WP_071022048.1">
    <property type="nucleotide sequence ID" value="NZ_CP017755.1"/>
</dbReference>
<keyword evidence="8" id="KW-0066">ATP synthesis</keyword>
<evidence type="ECO:0000256" key="2">
    <source>
        <dbReference type="ARBA" id="ARBA00004184"/>
    </source>
</evidence>
<dbReference type="Pfam" id="PF02823">
    <property type="entry name" value="ATP-synt_DE_N"/>
    <property type="match status" value="1"/>
</dbReference>
<evidence type="ECO:0000259" key="9">
    <source>
        <dbReference type="Pfam" id="PF02823"/>
    </source>
</evidence>
<keyword evidence="5 8" id="KW-0406">Ion transport</keyword>
<keyword evidence="8" id="KW-1003">Cell membrane</keyword>
<comment type="similarity">
    <text evidence="3 8">Belongs to the ATPase epsilon chain family.</text>
</comment>
<comment type="function">
    <text evidence="1 8">Produces ATP from ADP in the presence of a proton gradient across the membrane.</text>
</comment>
<dbReference type="Gene3D" id="2.60.15.10">
    <property type="entry name" value="F0F1 ATP synthase delta/epsilon subunit, N-terminal"/>
    <property type="match status" value="1"/>
</dbReference>
<keyword evidence="8" id="KW-0375">Hydrogen ion transport</keyword>
<keyword evidence="7 8" id="KW-0139">CF(1)</keyword>
<dbReference type="InterPro" id="IPR036771">
    <property type="entry name" value="ATPsynth_dsu/esu_N"/>
</dbReference>
<reference evidence="10 11" key="1">
    <citation type="submission" date="2016-10" db="EMBL/GenBank/DDBJ databases">
        <title>Complete genome sequences of three Cupriavidus strains isolated from various Malaysian environments.</title>
        <authorList>
            <person name="Abdullah A.A.-A."/>
            <person name="Shafie N.A.H."/>
            <person name="Lau N.S."/>
        </authorList>
    </citation>
    <scope>NUCLEOTIDE SEQUENCE [LARGE SCALE GENOMIC DNA]</scope>
    <source>
        <strain evidence="10 11">USMAA1020</strain>
    </source>
</reference>
<evidence type="ECO:0000256" key="7">
    <source>
        <dbReference type="ARBA" id="ARBA00023196"/>
    </source>
</evidence>
<evidence type="ECO:0000313" key="11">
    <source>
        <dbReference type="Proteomes" id="UP000177515"/>
    </source>
</evidence>
<dbReference type="InterPro" id="IPR020546">
    <property type="entry name" value="ATP_synth_F1_dsu/esu_N"/>
</dbReference>
<dbReference type="Proteomes" id="UP000177515">
    <property type="component" value="Chromosome 2"/>
</dbReference>
<evidence type="ECO:0000256" key="4">
    <source>
        <dbReference type="ARBA" id="ARBA00022448"/>
    </source>
</evidence>
<comment type="subcellular location">
    <subcellularLocation>
        <location evidence="8">Cell membrane</location>
        <topology evidence="8">Peripheral membrane protein</topology>
    </subcellularLocation>
    <subcellularLocation>
        <location evidence="2">Endomembrane system</location>
        <topology evidence="2">Peripheral membrane protein</topology>
    </subcellularLocation>
</comment>
<name>A0ABM6FGG8_9BURK</name>
<dbReference type="NCBIfam" id="TIGR03166">
    <property type="entry name" value="alt_F1F0_F1_eps"/>
    <property type="match status" value="1"/>
</dbReference>
<dbReference type="SUPFAM" id="SSF51344">
    <property type="entry name" value="Epsilon subunit of F1F0-ATP synthase N-terminal domain"/>
    <property type="match status" value="1"/>
</dbReference>
<dbReference type="EMBL" id="CP017755">
    <property type="protein sequence ID" value="AOZ11046.1"/>
    <property type="molecule type" value="Genomic_DNA"/>
</dbReference>
<keyword evidence="11" id="KW-1185">Reference proteome</keyword>
<dbReference type="InterPro" id="IPR001469">
    <property type="entry name" value="ATP_synth_F1_dsu/esu"/>
</dbReference>
<evidence type="ECO:0000256" key="5">
    <source>
        <dbReference type="ARBA" id="ARBA00023065"/>
    </source>
</evidence>
<evidence type="ECO:0000256" key="6">
    <source>
        <dbReference type="ARBA" id="ARBA00023136"/>
    </source>
</evidence>
<evidence type="ECO:0000256" key="8">
    <source>
        <dbReference type="HAMAP-Rule" id="MF_00530"/>
    </source>
</evidence>
<gene>
    <name evidence="8" type="primary">atpC</name>
    <name evidence="10" type="ORF">BKK80_33715</name>
</gene>
<keyword evidence="6 8" id="KW-0472">Membrane</keyword>
<protein>
    <recommendedName>
        <fullName evidence="8">ATP synthase epsilon chain</fullName>
    </recommendedName>
    <alternativeName>
        <fullName evidence="8">ATP synthase F1 sector epsilon subunit</fullName>
    </alternativeName>
    <alternativeName>
        <fullName evidence="8">F-ATPase epsilon subunit</fullName>
    </alternativeName>
</protein>
<evidence type="ECO:0000313" key="10">
    <source>
        <dbReference type="EMBL" id="AOZ11046.1"/>
    </source>
</evidence>
<evidence type="ECO:0000256" key="3">
    <source>
        <dbReference type="ARBA" id="ARBA00005712"/>
    </source>
</evidence>
<dbReference type="NCBIfam" id="NF009981">
    <property type="entry name" value="PRK13447.1"/>
    <property type="match status" value="1"/>
</dbReference>
<sequence length="152" mass="16282">MTPASAAPRALHLRIATPDGLAVDEAGVRALRAEDDSGAFGVLPEHADFLTVLVPCVVRWHGADGTHRFCMVEGGMLRVDGGAEVAIATAAAVLGDSLEAVAARVREARERRLEAARNARVEQTRLHARAVREIVRCLRPDLHVDGIGRLEP</sequence>
<accession>A0ABM6FGG8</accession>
<organism evidence="10 11">
    <name type="scientific">Cupriavidus malaysiensis</name>
    <dbReference type="NCBI Taxonomy" id="367825"/>
    <lineage>
        <taxon>Bacteria</taxon>
        <taxon>Pseudomonadati</taxon>
        <taxon>Pseudomonadota</taxon>
        <taxon>Betaproteobacteria</taxon>
        <taxon>Burkholderiales</taxon>
        <taxon>Burkholderiaceae</taxon>
        <taxon>Cupriavidus</taxon>
    </lineage>
</organism>
<comment type="subunit">
    <text evidence="8">F-type ATPases have 2 components, CF(1) - the catalytic core - and CF(0) - the membrane proton channel. CF(1) has five subunits: alpha(3), beta(3), gamma(1), delta(1), epsilon(1). CF(0) has three main subunits: a, b and c.</text>
</comment>
<feature type="domain" description="ATP synthase F1 complex delta/epsilon subunit N-terminal" evidence="9">
    <location>
        <begin position="11"/>
        <end position="90"/>
    </location>
</feature>
<keyword evidence="4 8" id="KW-0813">Transport</keyword>
<proteinExistence type="inferred from homology"/>
<evidence type="ECO:0000256" key="1">
    <source>
        <dbReference type="ARBA" id="ARBA00003543"/>
    </source>
</evidence>
<dbReference type="CDD" id="cd12152">
    <property type="entry name" value="F1-ATPase_delta"/>
    <property type="match status" value="1"/>
</dbReference>